<dbReference type="InterPro" id="IPR038713">
    <property type="entry name" value="Terminase_Gp1_N_sf"/>
</dbReference>
<dbReference type="GO" id="GO:0051276">
    <property type="term" value="P:chromosome organization"/>
    <property type="evidence" value="ECO:0007669"/>
    <property type="project" value="InterPro"/>
</dbReference>
<organism evidence="1 2">
    <name type="scientific">Francisella uliginis</name>
    <dbReference type="NCBI Taxonomy" id="573570"/>
    <lineage>
        <taxon>Bacteria</taxon>
        <taxon>Pseudomonadati</taxon>
        <taxon>Pseudomonadota</taxon>
        <taxon>Gammaproteobacteria</taxon>
        <taxon>Thiotrichales</taxon>
        <taxon>Francisellaceae</taxon>
        <taxon>Francisella</taxon>
    </lineage>
</organism>
<dbReference type="OrthoDB" id="8227562at2"/>
<proteinExistence type="predicted"/>
<dbReference type="KEGG" id="frx:F7310_09275"/>
<dbReference type="Gene3D" id="1.10.10.1400">
    <property type="entry name" value="Terminase, small subunit, N-terminal DNA-binding domain, HTH motif"/>
    <property type="match status" value="1"/>
</dbReference>
<dbReference type="InterPro" id="IPR005335">
    <property type="entry name" value="Terminase_ssu"/>
</dbReference>
<reference evidence="1 2" key="1">
    <citation type="journal article" date="2016" name="Appl. Environ. Microbiol.">
        <title>Whole genome relationships among Francisella bacteria of diverse origin define new species and provide specific regions for detection.</title>
        <authorList>
            <person name="Challacombe J.F."/>
            <person name="Petersen J.M."/>
            <person name="Gallegos-Graves V."/>
            <person name="Hodge D."/>
            <person name="Pillai S."/>
            <person name="Kuske C.R."/>
        </authorList>
    </citation>
    <scope>NUCLEOTIDE SEQUENCE [LARGE SCALE GENOMIC DNA]</scope>
    <source>
        <strain evidence="2">TX07-7310</strain>
    </source>
</reference>
<name>A0A1L4BUM2_9GAMM</name>
<dbReference type="STRING" id="573570.F7310_09275"/>
<dbReference type="EMBL" id="CP016796">
    <property type="protein sequence ID" value="API87533.1"/>
    <property type="molecule type" value="Genomic_DNA"/>
</dbReference>
<gene>
    <name evidence="1" type="ORF">F7310_09275</name>
</gene>
<dbReference type="Proteomes" id="UP000184222">
    <property type="component" value="Chromosome"/>
</dbReference>
<dbReference type="AlphaFoldDB" id="A0A1L4BUM2"/>
<evidence type="ECO:0008006" key="3">
    <source>
        <dbReference type="Google" id="ProtNLM"/>
    </source>
</evidence>
<keyword evidence="2" id="KW-1185">Reference proteome</keyword>
<evidence type="ECO:0000313" key="2">
    <source>
        <dbReference type="Proteomes" id="UP000184222"/>
    </source>
</evidence>
<dbReference type="RefSeq" id="WP_072713315.1">
    <property type="nucleotide sequence ID" value="NZ_CP016796.1"/>
</dbReference>
<protein>
    <recommendedName>
        <fullName evidence="3">Terminase</fullName>
    </recommendedName>
</protein>
<dbReference type="Pfam" id="PF03592">
    <property type="entry name" value="Terminase_2"/>
    <property type="match status" value="1"/>
</dbReference>
<evidence type="ECO:0000313" key="1">
    <source>
        <dbReference type="EMBL" id="API87533.1"/>
    </source>
</evidence>
<sequence length="136" mass="15759">MNNLTTKQLSFIEHYLETNNATESYRKSYNCENMKYSTISNNAYKLLKNNDIATRIKEYYQEIESSIVWNKSQMILKLKDIAYSNNSTNNEKINAIKQASTMIGLDKIQVDNISSDNSMNTKVLTLDDFYKDVANK</sequence>
<accession>A0A1L4BUM2</accession>